<feature type="domain" description="Snake toxin/toxin-like" evidence="2">
    <location>
        <begin position="23"/>
        <end position="89"/>
    </location>
</feature>
<proteinExistence type="predicted"/>
<sequence>MNLIFFNFVILILGYSLHVNATKCHICTGCNYEGRSTTFSDCRFCLKTTSSAQGRYSIDKFCSTKCLSGTHETFGINIKFDCCKTDFCNSASMNEIIIGFMNLIGAK</sequence>
<dbReference type="Proteomes" id="UP000276133">
    <property type="component" value="Unassembled WGS sequence"/>
</dbReference>
<accession>A0A3M7Q7B1</accession>
<comment type="caution">
    <text evidence="3">The sequence shown here is derived from an EMBL/GenBank/DDBJ whole genome shotgun (WGS) entry which is preliminary data.</text>
</comment>
<evidence type="ECO:0000313" key="4">
    <source>
        <dbReference type="Proteomes" id="UP000276133"/>
    </source>
</evidence>
<dbReference type="SUPFAM" id="SSF57302">
    <property type="entry name" value="Snake toxin-like"/>
    <property type="match status" value="1"/>
</dbReference>
<reference evidence="3 4" key="1">
    <citation type="journal article" date="2018" name="Sci. Rep.">
        <title>Genomic signatures of local adaptation to the degree of environmental predictability in rotifers.</title>
        <authorList>
            <person name="Franch-Gras L."/>
            <person name="Hahn C."/>
            <person name="Garcia-Roger E.M."/>
            <person name="Carmona M.J."/>
            <person name="Serra M."/>
            <person name="Gomez A."/>
        </authorList>
    </citation>
    <scope>NUCLEOTIDE SEQUENCE [LARGE SCALE GENOMIC DNA]</scope>
    <source>
        <strain evidence="3">HYR1</strain>
    </source>
</reference>
<dbReference type="AlphaFoldDB" id="A0A3M7Q7B1"/>
<keyword evidence="1" id="KW-0732">Signal</keyword>
<gene>
    <name evidence="3" type="ORF">BpHYR1_010910</name>
</gene>
<evidence type="ECO:0000256" key="1">
    <source>
        <dbReference type="SAM" id="SignalP"/>
    </source>
</evidence>
<feature type="signal peptide" evidence="1">
    <location>
        <begin position="1"/>
        <end position="21"/>
    </location>
</feature>
<name>A0A3M7Q7B1_BRAPC</name>
<dbReference type="EMBL" id="REGN01007091">
    <property type="protein sequence ID" value="RNA07310.1"/>
    <property type="molecule type" value="Genomic_DNA"/>
</dbReference>
<dbReference type="InterPro" id="IPR035076">
    <property type="entry name" value="Toxin/TOLIP"/>
</dbReference>
<feature type="chain" id="PRO_5018180976" description="Snake toxin/toxin-like domain-containing protein" evidence="1">
    <location>
        <begin position="22"/>
        <end position="107"/>
    </location>
</feature>
<keyword evidence="4" id="KW-1185">Reference proteome</keyword>
<evidence type="ECO:0000259" key="2">
    <source>
        <dbReference type="Pfam" id="PF00087"/>
    </source>
</evidence>
<dbReference type="Pfam" id="PF00087">
    <property type="entry name" value="Toxin_TOLIP"/>
    <property type="match status" value="1"/>
</dbReference>
<protein>
    <recommendedName>
        <fullName evidence="2">Snake toxin/toxin-like domain-containing protein</fullName>
    </recommendedName>
</protein>
<organism evidence="3 4">
    <name type="scientific">Brachionus plicatilis</name>
    <name type="common">Marine rotifer</name>
    <name type="synonym">Brachionus muelleri</name>
    <dbReference type="NCBI Taxonomy" id="10195"/>
    <lineage>
        <taxon>Eukaryota</taxon>
        <taxon>Metazoa</taxon>
        <taxon>Spiralia</taxon>
        <taxon>Gnathifera</taxon>
        <taxon>Rotifera</taxon>
        <taxon>Eurotatoria</taxon>
        <taxon>Monogononta</taxon>
        <taxon>Pseudotrocha</taxon>
        <taxon>Ploima</taxon>
        <taxon>Brachionidae</taxon>
        <taxon>Brachionus</taxon>
    </lineage>
</organism>
<dbReference type="InterPro" id="IPR045860">
    <property type="entry name" value="Snake_toxin-like_sf"/>
</dbReference>
<evidence type="ECO:0000313" key="3">
    <source>
        <dbReference type="EMBL" id="RNA07310.1"/>
    </source>
</evidence>